<proteinExistence type="predicted"/>
<protein>
    <submittedName>
        <fullName evidence="2">Uncharacterized protein</fullName>
    </submittedName>
</protein>
<reference evidence="2" key="1">
    <citation type="submission" date="2020-02" db="EMBL/GenBank/DDBJ databases">
        <authorList>
            <person name="Meier V. D."/>
        </authorList>
    </citation>
    <scope>NUCLEOTIDE SEQUENCE</scope>
    <source>
        <strain evidence="2">AVDCRST_MAG22</strain>
    </source>
</reference>
<gene>
    <name evidence="2" type="ORF">AVDCRST_MAG22-2884</name>
</gene>
<feature type="compositionally biased region" description="Basic residues" evidence="1">
    <location>
        <begin position="75"/>
        <end position="84"/>
    </location>
</feature>
<name>A0A6J4PWK5_9ACTN</name>
<feature type="region of interest" description="Disordered" evidence="1">
    <location>
        <begin position="1"/>
        <end position="111"/>
    </location>
</feature>
<dbReference type="AlphaFoldDB" id="A0A6J4PWK5"/>
<evidence type="ECO:0000313" key="2">
    <source>
        <dbReference type="EMBL" id="CAA9425604.1"/>
    </source>
</evidence>
<organism evidence="2">
    <name type="scientific">uncultured Rubrobacteraceae bacterium</name>
    <dbReference type="NCBI Taxonomy" id="349277"/>
    <lineage>
        <taxon>Bacteria</taxon>
        <taxon>Bacillati</taxon>
        <taxon>Actinomycetota</taxon>
        <taxon>Rubrobacteria</taxon>
        <taxon>Rubrobacterales</taxon>
        <taxon>Rubrobacteraceae</taxon>
        <taxon>environmental samples</taxon>
    </lineage>
</organism>
<evidence type="ECO:0000256" key="1">
    <source>
        <dbReference type="SAM" id="MobiDB-lite"/>
    </source>
</evidence>
<dbReference type="EMBL" id="CADCUV010000133">
    <property type="protein sequence ID" value="CAA9425604.1"/>
    <property type="molecule type" value="Genomic_DNA"/>
</dbReference>
<feature type="non-terminal residue" evidence="2">
    <location>
        <position position="1"/>
    </location>
</feature>
<feature type="non-terminal residue" evidence="2">
    <location>
        <position position="111"/>
    </location>
</feature>
<accession>A0A6J4PWK5</accession>
<sequence>GTAQALPPVRALPRDGGQQGPPKRRGGAAPGRLEREGHSLLPRDQQEDRLPGLGQVARRRRRGPGGQAPGTAQGRAKHGPRHHGLCPQDAGEPRARRLPRPRGPRAEEGRL</sequence>